<dbReference type="SUPFAM" id="SSF53067">
    <property type="entry name" value="Actin-like ATPase domain"/>
    <property type="match status" value="2"/>
</dbReference>
<protein>
    <recommendedName>
        <fullName evidence="3">N-acetylglucosamine kinase</fullName>
    </recommendedName>
</protein>
<dbReference type="Proteomes" id="UP000462014">
    <property type="component" value="Unassembled WGS sequence"/>
</dbReference>
<dbReference type="PANTHER" id="PTHR43190:SF3">
    <property type="entry name" value="N-ACETYL-D-GLUCOSAMINE KINASE"/>
    <property type="match status" value="1"/>
</dbReference>
<dbReference type="PANTHER" id="PTHR43190">
    <property type="entry name" value="N-ACETYL-D-GLUCOSAMINE KINASE"/>
    <property type="match status" value="1"/>
</dbReference>
<proteinExistence type="predicted"/>
<gene>
    <name evidence="1" type="ORF">GO621_03795</name>
</gene>
<name>A0A7K1STM2_9SPHI</name>
<dbReference type="EMBL" id="WPIK01000003">
    <property type="protein sequence ID" value="MVN20656.1"/>
    <property type="molecule type" value="Genomic_DNA"/>
</dbReference>
<sequence>MIAVVYSGSNFANWKLAQKQTVVQSFKTNGINPFASDEKSILALLNKNIHLIHHAEEIKRIYFFGPGITSYKHKQIVYNAFSKFFRFGKVVVEDDIYAAALATCQDQPGIVCILGSGSNAAYFDGKKIKPNNYGLGYILADEGSANWIGMKIVKSFLNKTLPDGLHKKFVEKFDLDRKQILDKVYKQPQPAVFLSSFRNFAKDNIQEPYMTGLVKTGFQNFISSYTIPLIKENPAAPVYFVGTVASLYQELLQQTAHEQNITIANIIKEPINNLLTYYINKN</sequence>
<accession>A0A7K1STM2</accession>
<reference evidence="1 2" key="1">
    <citation type="submission" date="2019-12" db="EMBL/GenBank/DDBJ databases">
        <title>Mucilaginibacter sp. HMF7410 genome sequencing and assembly.</title>
        <authorList>
            <person name="Kang H."/>
            <person name="Cha I."/>
            <person name="Kim H."/>
            <person name="Joh K."/>
        </authorList>
    </citation>
    <scope>NUCLEOTIDE SEQUENCE [LARGE SCALE GENOMIC DNA]</scope>
    <source>
        <strain evidence="1 2">HMF7410</strain>
    </source>
</reference>
<dbReference type="Gene3D" id="1.10.720.160">
    <property type="match status" value="1"/>
</dbReference>
<evidence type="ECO:0000313" key="2">
    <source>
        <dbReference type="Proteomes" id="UP000462014"/>
    </source>
</evidence>
<dbReference type="InterPro" id="IPR043129">
    <property type="entry name" value="ATPase_NBD"/>
</dbReference>
<dbReference type="InterPro" id="IPR052519">
    <property type="entry name" value="Euk-type_GlcNAc_Kinase"/>
</dbReference>
<organism evidence="1 2">
    <name type="scientific">Mucilaginibacter arboris</name>
    <dbReference type="NCBI Taxonomy" id="2682090"/>
    <lineage>
        <taxon>Bacteria</taxon>
        <taxon>Pseudomonadati</taxon>
        <taxon>Bacteroidota</taxon>
        <taxon>Sphingobacteriia</taxon>
        <taxon>Sphingobacteriales</taxon>
        <taxon>Sphingobacteriaceae</taxon>
        <taxon>Mucilaginibacter</taxon>
    </lineage>
</organism>
<evidence type="ECO:0000313" key="1">
    <source>
        <dbReference type="EMBL" id="MVN20656.1"/>
    </source>
</evidence>
<evidence type="ECO:0008006" key="3">
    <source>
        <dbReference type="Google" id="ProtNLM"/>
    </source>
</evidence>
<dbReference type="CDD" id="cd24079">
    <property type="entry name" value="ASKHA_NBD_PG1100-like"/>
    <property type="match status" value="1"/>
</dbReference>
<dbReference type="Gene3D" id="3.30.420.40">
    <property type="match status" value="2"/>
</dbReference>
<dbReference type="AlphaFoldDB" id="A0A7K1STM2"/>
<keyword evidence="2" id="KW-1185">Reference proteome</keyword>
<dbReference type="RefSeq" id="WP_157564348.1">
    <property type="nucleotide sequence ID" value="NZ_WPIK01000003.1"/>
</dbReference>
<comment type="caution">
    <text evidence="1">The sequence shown here is derived from an EMBL/GenBank/DDBJ whole genome shotgun (WGS) entry which is preliminary data.</text>
</comment>